<keyword evidence="2" id="KW-1185">Reference proteome</keyword>
<evidence type="ECO:0008006" key="3">
    <source>
        <dbReference type="Google" id="ProtNLM"/>
    </source>
</evidence>
<dbReference type="OrthoDB" id="4955424at2"/>
<dbReference type="InterPro" id="IPR011050">
    <property type="entry name" value="Pectin_lyase_fold/virulence"/>
</dbReference>
<evidence type="ECO:0000313" key="2">
    <source>
        <dbReference type="Proteomes" id="UP000247591"/>
    </source>
</evidence>
<dbReference type="EMBL" id="QJSP01000014">
    <property type="protein sequence ID" value="PYE14062.1"/>
    <property type="molecule type" value="Genomic_DNA"/>
</dbReference>
<dbReference type="SMART" id="SM00710">
    <property type="entry name" value="PbH1"/>
    <property type="match status" value="5"/>
</dbReference>
<dbReference type="InterPro" id="IPR012334">
    <property type="entry name" value="Pectin_lyas_fold"/>
</dbReference>
<dbReference type="InterPro" id="IPR006626">
    <property type="entry name" value="PbH1"/>
</dbReference>
<evidence type="ECO:0000313" key="1">
    <source>
        <dbReference type="EMBL" id="PYE14062.1"/>
    </source>
</evidence>
<accession>A0A318RHH8</accession>
<dbReference type="Proteomes" id="UP000247591">
    <property type="component" value="Unassembled WGS sequence"/>
</dbReference>
<comment type="caution">
    <text evidence="1">The sequence shown here is derived from an EMBL/GenBank/DDBJ whole genome shotgun (WGS) entry which is preliminary data.</text>
</comment>
<name>A0A318RHH8_WILLI</name>
<sequence length="702" mass="73718">MPSASFPTSDVEGVLGILRSDPTHEIPDGFVCQNVTFVGSVTTFPTVPTSDRDRTPGPFHGIKINGSFASEVQDDFGQPTSGPLIRDIYLNNIKVKNMASLPTTIFGVSGRHVTSNCEFEYTKDAGWAFNEEVILIGSRSYGSNDNGFSLSRGNRKVVCVGNTVENAALYGIWLSGYNSSIGPTKFTCTGNTVIDTGRACINLDLGLSYGIIANNYLNQGYHRGPVGHVGDIGTDGISISGASGNVHATGLLVTNNVIKNAARNGIGIKELDNALISGKHIINPGMQYRANGTEILVADTDSGHGISMNTSGTYSNVRVMGNNLVESRSTPLCNLPIYRPNTSGTRMARNEATGAWRAKNNTLTINDAVMPGSPVVLQMAGDDTSVEVQWNMRGSGKLALRNADGSVLNLHSTSTSNAAKATMLMSAGADDTDYIGAVTASRNGDTTSSTVAIRPFGNNLLASDGTAAPFWVKGMPSNSRGIIGFGGGQVNWRTAVDNTAYTANANDYLIAWTNLTAGRTLTLKDASTLEAGQTYIVADESGLASTHNITIAPLVGTINGAVNVKVASNYGQLLVWSDGTNWHSSPDLSGKVDVVVGKGLSSNYYTTVEQSKLAGIAALATRNATDADLRDRTTHIGTQSITTVTGLQAALDGKLSRSLSDAIADAVNYTLGTTTGTKFGTATTQKIGFFKCNASSAVDCDY</sequence>
<proteinExistence type="predicted"/>
<protein>
    <recommendedName>
        <fullName evidence="3">Parallel beta helix pectate lyase-like protein</fullName>
    </recommendedName>
</protein>
<organism evidence="1 2">
    <name type="scientific">Williamsia limnetica</name>
    <dbReference type="NCBI Taxonomy" id="882452"/>
    <lineage>
        <taxon>Bacteria</taxon>
        <taxon>Bacillati</taxon>
        <taxon>Actinomycetota</taxon>
        <taxon>Actinomycetes</taxon>
        <taxon>Mycobacteriales</taxon>
        <taxon>Nocardiaceae</taxon>
        <taxon>Williamsia</taxon>
    </lineage>
</organism>
<dbReference type="RefSeq" id="WP_110471681.1">
    <property type="nucleotide sequence ID" value="NZ_QJSP01000014.1"/>
</dbReference>
<dbReference type="AlphaFoldDB" id="A0A318RHH8"/>
<gene>
    <name evidence="1" type="ORF">DFR67_114161</name>
</gene>
<dbReference type="SUPFAM" id="SSF51126">
    <property type="entry name" value="Pectin lyase-like"/>
    <property type="match status" value="1"/>
</dbReference>
<reference evidence="1 2" key="1">
    <citation type="submission" date="2018-06" db="EMBL/GenBank/DDBJ databases">
        <title>Genomic Encyclopedia of Type Strains, Phase IV (KMG-IV): sequencing the most valuable type-strain genomes for metagenomic binning, comparative biology and taxonomic classification.</title>
        <authorList>
            <person name="Goeker M."/>
        </authorList>
    </citation>
    <scope>NUCLEOTIDE SEQUENCE [LARGE SCALE GENOMIC DNA]</scope>
    <source>
        <strain evidence="1 2">DSM 45521</strain>
    </source>
</reference>
<dbReference type="Gene3D" id="2.160.20.10">
    <property type="entry name" value="Single-stranded right-handed beta-helix, Pectin lyase-like"/>
    <property type="match status" value="1"/>
</dbReference>